<dbReference type="SMART" id="SM00822">
    <property type="entry name" value="PKS_KR"/>
    <property type="match status" value="1"/>
</dbReference>
<dbReference type="InterPro" id="IPR011294">
    <property type="entry name" value="3-OHbutyrate_DH"/>
</dbReference>
<dbReference type="InterPro" id="IPR057326">
    <property type="entry name" value="KR_dom"/>
</dbReference>
<evidence type="ECO:0000259" key="2">
    <source>
        <dbReference type="SMART" id="SM00822"/>
    </source>
</evidence>
<comment type="similarity">
    <text evidence="1">Belongs to the short-chain dehydrogenases/reductases (SDR) family.</text>
</comment>
<dbReference type="NCBIfam" id="TIGR01963">
    <property type="entry name" value="PHB_DH"/>
    <property type="match status" value="1"/>
</dbReference>
<dbReference type="InterPro" id="IPR020904">
    <property type="entry name" value="Sc_DH/Rdtase_CS"/>
</dbReference>
<keyword evidence="3" id="KW-0560">Oxidoreductase</keyword>
<dbReference type="FunFam" id="3.40.50.720:FF:000084">
    <property type="entry name" value="Short-chain dehydrogenase reductase"/>
    <property type="match status" value="1"/>
</dbReference>
<organism evidence="3 4">
    <name type="scientific">Roseicella aquatilis</name>
    <dbReference type="NCBI Taxonomy" id="2527868"/>
    <lineage>
        <taxon>Bacteria</taxon>
        <taxon>Pseudomonadati</taxon>
        <taxon>Pseudomonadota</taxon>
        <taxon>Alphaproteobacteria</taxon>
        <taxon>Acetobacterales</taxon>
        <taxon>Roseomonadaceae</taxon>
        <taxon>Roseicella</taxon>
    </lineage>
</organism>
<comment type="caution">
    <text evidence="3">The sequence shown here is derived from an EMBL/GenBank/DDBJ whole genome shotgun (WGS) entry which is preliminary data.</text>
</comment>
<dbReference type="EC" id="1.1.1.30" evidence="3"/>
<feature type="domain" description="Ketoreductase" evidence="2">
    <location>
        <begin position="33"/>
        <end position="203"/>
    </location>
</feature>
<name>A0A4R4DSY4_9PROT</name>
<dbReference type="Gene3D" id="3.40.50.720">
    <property type="entry name" value="NAD(P)-binding Rossmann-like Domain"/>
    <property type="match status" value="1"/>
</dbReference>
<dbReference type="PANTHER" id="PTHR42879:SF2">
    <property type="entry name" value="3-OXOACYL-[ACYL-CARRIER-PROTEIN] REDUCTASE FABG"/>
    <property type="match status" value="1"/>
</dbReference>
<dbReference type="RefSeq" id="WP_132286610.1">
    <property type="nucleotide sequence ID" value="NZ_SKBM01000006.1"/>
</dbReference>
<sequence>MPDTLEVLRNADGLPTEDLRTSRDPAAPPLYGRVALVTGSTRGIGFGIAEALAAAGCRVVLNGRGEEGRQAEDRFARGQARYVAADLREPRAAHALLAACQVEFGAVDILVNNAGIQHVAPVEAFPDDRWEEIIALNLTAAFRAARSALPGMRRRGFGRIINIASVHGLVASEGKSAYVAAKHGLVGLTKAIALETANDGITCNAICPGWVRTDLVEAQVERIAATGGLTMEDAAAELLRAKQPMRRFSTPEGIGSLVVFLCGEAAATVTGAALTMDGGWVSV</sequence>
<keyword evidence="4" id="KW-1185">Reference proteome</keyword>
<dbReference type="GO" id="GO:0003858">
    <property type="term" value="F:3-hydroxybutyrate dehydrogenase activity"/>
    <property type="evidence" value="ECO:0007669"/>
    <property type="project" value="UniProtKB-EC"/>
</dbReference>
<dbReference type="SUPFAM" id="SSF51735">
    <property type="entry name" value="NAD(P)-binding Rossmann-fold domains"/>
    <property type="match status" value="1"/>
</dbReference>
<evidence type="ECO:0000256" key="1">
    <source>
        <dbReference type="ARBA" id="ARBA00006484"/>
    </source>
</evidence>
<protein>
    <submittedName>
        <fullName evidence="3">3-hydroxybutyrate dehydrogenase</fullName>
        <ecNumber evidence="3">1.1.1.30</ecNumber>
    </submittedName>
</protein>
<evidence type="ECO:0000313" key="3">
    <source>
        <dbReference type="EMBL" id="TCZ63876.1"/>
    </source>
</evidence>
<dbReference type="PANTHER" id="PTHR42879">
    <property type="entry name" value="3-OXOACYL-(ACYL-CARRIER-PROTEIN) REDUCTASE"/>
    <property type="match status" value="1"/>
</dbReference>
<dbReference type="PRINTS" id="PR00081">
    <property type="entry name" value="GDHRDH"/>
</dbReference>
<dbReference type="AlphaFoldDB" id="A0A4R4DSY4"/>
<dbReference type="InterPro" id="IPR002347">
    <property type="entry name" value="SDR_fam"/>
</dbReference>
<dbReference type="GO" id="GO:0032787">
    <property type="term" value="P:monocarboxylic acid metabolic process"/>
    <property type="evidence" value="ECO:0007669"/>
    <property type="project" value="UniProtKB-ARBA"/>
</dbReference>
<dbReference type="Pfam" id="PF13561">
    <property type="entry name" value="adh_short_C2"/>
    <property type="match status" value="1"/>
</dbReference>
<dbReference type="InterPro" id="IPR036291">
    <property type="entry name" value="NAD(P)-bd_dom_sf"/>
</dbReference>
<gene>
    <name evidence="3" type="ORF">EXY23_07755</name>
</gene>
<dbReference type="InterPro" id="IPR050259">
    <property type="entry name" value="SDR"/>
</dbReference>
<proteinExistence type="inferred from homology"/>
<dbReference type="OrthoDB" id="7375193at2"/>
<evidence type="ECO:0000313" key="4">
    <source>
        <dbReference type="Proteomes" id="UP000295023"/>
    </source>
</evidence>
<reference evidence="3 4" key="1">
    <citation type="submission" date="2019-03" db="EMBL/GenBank/DDBJ databases">
        <title>Paracraurococcus aquatilis NE82 genome sequence.</title>
        <authorList>
            <person name="Zhao Y."/>
            <person name="Du Z."/>
        </authorList>
    </citation>
    <scope>NUCLEOTIDE SEQUENCE [LARGE SCALE GENOMIC DNA]</scope>
    <source>
        <strain evidence="3 4">NE82</strain>
    </source>
</reference>
<dbReference type="NCBIfam" id="NF009093">
    <property type="entry name" value="PRK12429.1"/>
    <property type="match status" value="1"/>
</dbReference>
<accession>A0A4R4DSY4</accession>
<dbReference type="EMBL" id="SKBM01000006">
    <property type="protein sequence ID" value="TCZ63876.1"/>
    <property type="molecule type" value="Genomic_DNA"/>
</dbReference>
<dbReference type="Proteomes" id="UP000295023">
    <property type="component" value="Unassembled WGS sequence"/>
</dbReference>
<dbReference type="PROSITE" id="PS00061">
    <property type="entry name" value="ADH_SHORT"/>
    <property type="match status" value="1"/>
</dbReference>
<dbReference type="PRINTS" id="PR00080">
    <property type="entry name" value="SDRFAMILY"/>
</dbReference>